<evidence type="ECO:0000256" key="1">
    <source>
        <dbReference type="SAM" id="MobiDB-lite"/>
    </source>
</evidence>
<protein>
    <submittedName>
        <fullName evidence="2">Uncharacterized protein</fullName>
    </submittedName>
</protein>
<name>A0A7G3B6K0_LUTLO</name>
<dbReference type="EMBL" id="GITU01011030">
    <property type="protein sequence ID" value="MBC1179733.1"/>
    <property type="molecule type" value="Transcribed_RNA"/>
</dbReference>
<evidence type="ECO:0000313" key="2">
    <source>
        <dbReference type="EMBL" id="MBC1179733.1"/>
    </source>
</evidence>
<feature type="region of interest" description="Disordered" evidence="1">
    <location>
        <begin position="1"/>
        <end position="56"/>
    </location>
</feature>
<organism evidence="2">
    <name type="scientific">Lutzomyia longipalpis</name>
    <name type="common">Sand fly</name>
    <dbReference type="NCBI Taxonomy" id="7200"/>
    <lineage>
        <taxon>Eukaryota</taxon>
        <taxon>Metazoa</taxon>
        <taxon>Ecdysozoa</taxon>
        <taxon>Arthropoda</taxon>
        <taxon>Hexapoda</taxon>
        <taxon>Insecta</taxon>
        <taxon>Pterygota</taxon>
        <taxon>Neoptera</taxon>
        <taxon>Endopterygota</taxon>
        <taxon>Diptera</taxon>
        <taxon>Nematocera</taxon>
        <taxon>Psychodoidea</taxon>
        <taxon>Psychodidae</taxon>
        <taxon>Lutzomyia</taxon>
        <taxon>Lutzomyia</taxon>
    </lineage>
</organism>
<dbReference type="AlphaFoldDB" id="A0A7G3B6K0"/>
<proteinExistence type="predicted"/>
<feature type="region of interest" description="Disordered" evidence="1">
    <location>
        <begin position="77"/>
        <end position="108"/>
    </location>
</feature>
<accession>A0A7G3B6K0</accession>
<dbReference type="VEuPathDB" id="VectorBase:LLONM1_000038"/>
<sequence>MSRMQFDENAEIQTGFPRKGLLQSEKKSHKNALGDLKNTIHNTPMGAIPKTPFQGRTKPIAITPTNIMNENSQWKDIRGSKFLGGGSSNQMSQKKPTKPKRTVQKGPKQISDSIDFNHLPESIFQCQDRSVAEIWAENICPNDTEISQIIQMTLNHEPMEIAPKYVPYQDDELVMPPPSPVNSADFPFEPPPLGQTLIMDLLDTAFHQLDMEE</sequence>
<reference evidence="2" key="1">
    <citation type="journal article" date="2020" name="BMC">
        <title>Leishmania infection induces a limited differential gene expression in the sand fly midgut.</title>
        <authorList>
            <person name="Coutinho-Abreu I.V."/>
            <person name="Serafim T.D."/>
            <person name="Meneses C."/>
            <person name="Kamhawi S."/>
            <person name="Oliveira F."/>
            <person name="Valenzuela J.G."/>
        </authorList>
    </citation>
    <scope>NUCLEOTIDE SEQUENCE</scope>
    <source>
        <strain evidence="2">Jacobina</strain>
        <tissue evidence="2">Midgut</tissue>
    </source>
</reference>